<dbReference type="Proteomes" id="UP000236333">
    <property type="component" value="Unassembled WGS sequence"/>
</dbReference>
<organism evidence="3 4">
    <name type="scientific">Tetrabaena socialis</name>
    <dbReference type="NCBI Taxonomy" id="47790"/>
    <lineage>
        <taxon>Eukaryota</taxon>
        <taxon>Viridiplantae</taxon>
        <taxon>Chlorophyta</taxon>
        <taxon>core chlorophytes</taxon>
        <taxon>Chlorophyceae</taxon>
        <taxon>CS clade</taxon>
        <taxon>Chlamydomonadales</taxon>
        <taxon>Tetrabaenaceae</taxon>
        <taxon>Tetrabaena</taxon>
    </lineage>
</organism>
<dbReference type="InterPro" id="IPR051681">
    <property type="entry name" value="Ser/Thr_Kinases-Pseudokinases"/>
</dbReference>
<feature type="binding site" evidence="1">
    <location>
        <position position="73"/>
    </location>
    <ligand>
        <name>ATP</name>
        <dbReference type="ChEBI" id="CHEBI:30616"/>
    </ligand>
</feature>
<feature type="non-terminal residue" evidence="3">
    <location>
        <position position="199"/>
    </location>
</feature>
<feature type="region of interest" description="Disordered" evidence="2">
    <location>
        <begin position="82"/>
        <end position="105"/>
    </location>
</feature>
<evidence type="ECO:0008006" key="5">
    <source>
        <dbReference type="Google" id="ProtNLM"/>
    </source>
</evidence>
<accession>A0A2J7ZKG3</accession>
<sequence>MDSMGLLDGSGETAMGAPSEGGLAGLGCPGGVRAALAAVVASNVVTLLPTVLGRGASGRVHEGIYQGMRVAVKVMAEASFEMPDDEDEGQGEAGPGSDESKAAGGATARMGLDCAEAGGDHVVAERQGRGQKAAFPDRAATKMARLLGQEVEVLGRCDHPNVVRLLAACLQLPRLCLVGGLGAPAALGSGFGAGHVWAG</sequence>
<name>A0A2J7ZKG3_9CHLO</name>
<dbReference type="GO" id="GO:0004674">
    <property type="term" value="F:protein serine/threonine kinase activity"/>
    <property type="evidence" value="ECO:0007669"/>
    <property type="project" value="TreeGrafter"/>
</dbReference>
<keyword evidence="1" id="KW-0067">ATP-binding</keyword>
<dbReference type="SUPFAM" id="SSF56112">
    <property type="entry name" value="Protein kinase-like (PK-like)"/>
    <property type="match status" value="1"/>
</dbReference>
<evidence type="ECO:0000256" key="1">
    <source>
        <dbReference type="PROSITE-ProRule" id="PRU10141"/>
    </source>
</evidence>
<dbReference type="GO" id="GO:0005524">
    <property type="term" value="F:ATP binding"/>
    <property type="evidence" value="ECO:0007669"/>
    <property type="project" value="UniProtKB-UniRule"/>
</dbReference>
<dbReference type="PANTHER" id="PTHR44329">
    <property type="entry name" value="SERINE/THREONINE-PROTEIN KINASE TNNI3K-RELATED"/>
    <property type="match status" value="1"/>
</dbReference>
<protein>
    <recommendedName>
        <fullName evidence="5">Protein kinase domain-containing protein</fullName>
    </recommendedName>
</protein>
<dbReference type="InterPro" id="IPR011009">
    <property type="entry name" value="Kinase-like_dom_sf"/>
</dbReference>
<evidence type="ECO:0000313" key="3">
    <source>
        <dbReference type="EMBL" id="PNH00740.1"/>
    </source>
</evidence>
<reference evidence="3 4" key="1">
    <citation type="journal article" date="2017" name="Mol. Biol. Evol.">
        <title>The 4-celled Tetrabaena socialis nuclear genome reveals the essential components for genetic control of cell number at the origin of multicellularity in the volvocine lineage.</title>
        <authorList>
            <person name="Featherston J."/>
            <person name="Arakaki Y."/>
            <person name="Hanschen E.R."/>
            <person name="Ferris P.J."/>
            <person name="Michod R.E."/>
            <person name="Olson B.J.S.C."/>
            <person name="Nozaki H."/>
            <person name="Durand P.M."/>
        </authorList>
    </citation>
    <scope>NUCLEOTIDE SEQUENCE [LARGE SCALE GENOMIC DNA]</scope>
    <source>
        <strain evidence="3 4">NIES-571</strain>
    </source>
</reference>
<gene>
    <name evidence="3" type="ORF">TSOC_013424</name>
</gene>
<dbReference type="PROSITE" id="PS00107">
    <property type="entry name" value="PROTEIN_KINASE_ATP"/>
    <property type="match status" value="1"/>
</dbReference>
<dbReference type="EMBL" id="PGGS01001194">
    <property type="protein sequence ID" value="PNH00740.1"/>
    <property type="molecule type" value="Genomic_DNA"/>
</dbReference>
<evidence type="ECO:0000313" key="4">
    <source>
        <dbReference type="Proteomes" id="UP000236333"/>
    </source>
</evidence>
<dbReference type="AlphaFoldDB" id="A0A2J7ZKG3"/>
<evidence type="ECO:0000256" key="2">
    <source>
        <dbReference type="SAM" id="MobiDB-lite"/>
    </source>
</evidence>
<dbReference type="InterPro" id="IPR017441">
    <property type="entry name" value="Protein_kinase_ATP_BS"/>
</dbReference>
<keyword evidence="4" id="KW-1185">Reference proteome</keyword>
<comment type="caution">
    <text evidence="3">The sequence shown here is derived from an EMBL/GenBank/DDBJ whole genome shotgun (WGS) entry which is preliminary data.</text>
</comment>
<proteinExistence type="predicted"/>
<keyword evidence="1" id="KW-0547">Nucleotide-binding</keyword>
<dbReference type="Gene3D" id="3.30.200.20">
    <property type="entry name" value="Phosphorylase Kinase, domain 1"/>
    <property type="match status" value="2"/>
</dbReference>
<dbReference type="PANTHER" id="PTHR44329:SF214">
    <property type="entry name" value="PROTEIN KINASE DOMAIN-CONTAINING PROTEIN"/>
    <property type="match status" value="1"/>
</dbReference>